<dbReference type="STRING" id="1271860.SAMN05216174_102419"/>
<dbReference type="EMBL" id="FMZZ01000002">
    <property type="protein sequence ID" value="SDC51674.1"/>
    <property type="molecule type" value="Genomic_DNA"/>
</dbReference>
<organism evidence="1 2">
    <name type="scientific">Actinokineospora iranica</name>
    <dbReference type="NCBI Taxonomy" id="1271860"/>
    <lineage>
        <taxon>Bacteria</taxon>
        <taxon>Bacillati</taxon>
        <taxon>Actinomycetota</taxon>
        <taxon>Actinomycetes</taxon>
        <taxon>Pseudonocardiales</taxon>
        <taxon>Pseudonocardiaceae</taxon>
        <taxon>Actinokineospora</taxon>
    </lineage>
</organism>
<proteinExistence type="predicted"/>
<dbReference type="GO" id="GO:0009306">
    <property type="term" value="P:protein secretion"/>
    <property type="evidence" value="ECO:0007669"/>
    <property type="project" value="InterPro"/>
</dbReference>
<dbReference type="AlphaFoldDB" id="A0A1G6M8P5"/>
<reference evidence="2" key="1">
    <citation type="submission" date="2016-10" db="EMBL/GenBank/DDBJ databases">
        <authorList>
            <person name="Varghese N."/>
            <person name="Submissions S."/>
        </authorList>
    </citation>
    <scope>NUCLEOTIDE SEQUENCE [LARGE SCALE GENOMIC DNA]</scope>
    <source>
        <strain evidence="2">IBRC-M 10403</strain>
    </source>
</reference>
<dbReference type="InterPro" id="IPR022536">
    <property type="entry name" value="EspC"/>
</dbReference>
<sequence length="103" mass="11667">MTPDQQGFTVDLAELAVLARTADDFADAIRTAWQRDWFEDDKWPDTDPLRTAVITYRRSLQAAMERLAGGTERLAEHLEAVRAGYQETDAEAASAIERVLRDR</sequence>
<keyword evidence="2" id="KW-1185">Reference proteome</keyword>
<evidence type="ECO:0000313" key="1">
    <source>
        <dbReference type="EMBL" id="SDC51674.1"/>
    </source>
</evidence>
<evidence type="ECO:0000313" key="2">
    <source>
        <dbReference type="Proteomes" id="UP000199501"/>
    </source>
</evidence>
<dbReference type="Proteomes" id="UP000199501">
    <property type="component" value="Unassembled WGS sequence"/>
</dbReference>
<dbReference type="Pfam" id="PF10824">
    <property type="entry name" value="T7SS_ESX_EspC"/>
    <property type="match status" value="1"/>
</dbReference>
<protein>
    <submittedName>
        <fullName evidence="1">Excreted virulence factor EspC, type VII ESX diderm</fullName>
    </submittedName>
</protein>
<name>A0A1G6M8P5_9PSEU</name>
<dbReference type="RefSeq" id="WP_175482715.1">
    <property type="nucleotide sequence ID" value="NZ_FMZZ01000002.1"/>
</dbReference>
<gene>
    <name evidence="1" type="ORF">SAMN05216174_102419</name>
</gene>
<accession>A0A1G6M8P5</accession>